<accession>A0A2W6P7F2</accession>
<dbReference type="EMBL" id="QKWZ01000719">
    <property type="protein sequence ID" value="PZT64372.1"/>
    <property type="molecule type" value="Genomic_DNA"/>
</dbReference>
<evidence type="ECO:0000313" key="1">
    <source>
        <dbReference type="EMBL" id="PZT64372.1"/>
    </source>
</evidence>
<dbReference type="Proteomes" id="UP000249482">
    <property type="component" value="Unassembled WGS sequence"/>
</dbReference>
<organism evidence="1 2">
    <name type="scientific">Escherichia coli</name>
    <dbReference type="NCBI Taxonomy" id="562"/>
    <lineage>
        <taxon>Bacteria</taxon>
        <taxon>Pseudomonadati</taxon>
        <taxon>Pseudomonadota</taxon>
        <taxon>Gammaproteobacteria</taxon>
        <taxon>Enterobacterales</taxon>
        <taxon>Enterobacteriaceae</taxon>
        <taxon>Escherichia</taxon>
    </lineage>
</organism>
<name>A0A2W6P7F2_ECOLX</name>
<sequence length="107" mass="12306">MFCSPPQRTYLVHPSAIPSWLSKFFVSTSSHNRYIKIVFSSGFTLNNHCVECTILAHQFGAPEWCIFRVLPYKSCITFLPHLEKSMSCKTGTIFSYMWMSRRGSSRG</sequence>
<comment type="caution">
    <text evidence="1">The sequence shown here is derived from an EMBL/GenBank/DDBJ whole genome shotgun (WGS) entry which is preliminary data.</text>
</comment>
<reference evidence="1 2" key="1">
    <citation type="submission" date="2018-06" db="EMBL/GenBank/DDBJ databases">
        <title>Draft genome sequence of mcr-1-harboring Escherichia coli isolated from wound infection of a hospitalized patient, in Bolivia.</title>
        <authorList>
            <person name="Munoz M.E."/>
            <person name="Moura Q."/>
            <person name="Ventura P.R.M."/>
            <person name="Bustos L.R."/>
            <person name="Ovando B.G."/>
            <person name="Terrazas D.I.V."/>
            <person name="Yarhui N.B."/>
            <person name="Cerdeira L."/>
            <person name="Lincopan N."/>
        </authorList>
    </citation>
    <scope>NUCLEOTIDE SEQUENCE [LARGE SCALE GENOMIC DNA]</scope>
    <source>
        <strain evidence="1 2">EcMLT</strain>
    </source>
</reference>
<dbReference type="AlphaFoldDB" id="A0A2W6P7F2"/>
<protein>
    <submittedName>
        <fullName evidence="1">Uncharacterized protein</fullName>
    </submittedName>
</protein>
<proteinExistence type="predicted"/>
<evidence type="ECO:0000313" key="2">
    <source>
        <dbReference type="Proteomes" id="UP000249482"/>
    </source>
</evidence>
<gene>
    <name evidence="1" type="ORF">DNQ45_23030</name>
</gene>